<comment type="caution">
    <text evidence="3">The sequence shown here is derived from an EMBL/GenBank/DDBJ whole genome shotgun (WGS) entry which is preliminary data.</text>
</comment>
<proteinExistence type="predicted"/>
<evidence type="ECO:0000256" key="2">
    <source>
        <dbReference type="SAM" id="MobiDB-lite"/>
    </source>
</evidence>
<feature type="region of interest" description="Disordered" evidence="2">
    <location>
        <begin position="680"/>
        <end position="701"/>
    </location>
</feature>
<protein>
    <recommendedName>
        <fullName evidence="5">F-box domain-containing protein</fullName>
    </recommendedName>
</protein>
<dbReference type="Proteomes" id="UP000887226">
    <property type="component" value="Unassembled WGS sequence"/>
</dbReference>
<feature type="compositionally biased region" description="Basic and acidic residues" evidence="2">
    <location>
        <begin position="219"/>
        <end position="235"/>
    </location>
</feature>
<feature type="region of interest" description="Disordered" evidence="2">
    <location>
        <begin position="186"/>
        <end position="235"/>
    </location>
</feature>
<feature type="compositionally biased region" description="Polar residues" evidence="2">
    <location>
        <begin position="68"/>
        <end position="82"/>
    </location>
</feature>
<organism evidence="3 4">
    <name type="scientific">Calycina marina</name>
    <dbReference type="NCBI Taxonomy" id="1763456"/>
    <lineage>
        <taxon>Eukaryota</taxon>
        <taxon>Fungi</taxon>
        <taxon>Dikarya</taxon>
        <taxon>Ascomycota</taxon>
        <taxon>Pezizomycotina</taxon>
        <taxon>Leotiomycetes</taxon>
        <taxon>Helotiales</taxon>
        <taxon>Pezizellaceae</taxon>
        <taxon>Calycina</taxon>
    </lineage>
</organism>
<feature type="coiled-coil region" evidence="1">
    <location>
        <begin position="433"/>
        <end position="460"/>
    </location>
</feature>
<sequence>MVTEPGDFTTISIPASIPYPQSPAMTEPDSPSESIHPLMDGIQTSVTESQAGFSTPSPDPDHLEAASTLLSLEQRNANSNQGIVDKQGWPPVNKPRTFLPSQPTRQDPSPNISTPALPHHPQSLAYIAGSRMPSQRSRAAVGNAVPALAPRPSLQHLQIQAKPSSPSMSMSRSVTPMTVSKHVKLAQLAPKKRKAEDTIEKTTANSFPKKSRKLPVKRANGDKEPKPEKVFKEKKSAPRLDTDVWMRILEFTPPSFYGRARLICKEINTLITTKDSILKNQRLENYGPDMPGPLEDMTEREYSNLLGTHKGCSDCDDKSAMRVHWSWQKRWCHTCWKGKLEREDKVIKNNAHSYLRPIMLKMLECIPYGMHDSYMKPHNFVDEETERGRSPRLYKYYLVQDVKAIIEEYKSLTPKEFVEDPSHTTPEEKAVALNSHEIESEKMERKREDVLDKKKRLIETQMAWVRKVEAGIKLRRDKNGLPHEKCRQARRELFLRRAMEDLYEECDGMDDDFVRRSKCFKDATRIYRDAGTERGWQTLKPKIVEAWEKKKKEEKDAPIQKADSAAQTTTGTPVSDHRDSQTASIRTCDPPSRLPSVNSHHRQFGNTIPQIQHGQNTMNFSLQQSGLSLSGMFGNSGLGGLTPSRQCTGIARFDTPGSRQLSHQAMTSNDFKAHLTLQTQQRQRAQQFGLQNDASSPGFGANHPYNPPSYNYAALGSYNSLHHMGTGTFVSHSPTTTYPATTNSTMYNLPLFPNQQALPQSWGNSQSNVFASYQPQHQQDSYAPPLGGYQPHPHQHQQQRSEQHKMAISSMINHNPHHNPNF</sequence>
<evidence type="ECO:0000256" key="1">
    <source>
        <dbReference type="SAM" id="Coils"/>
    </source>
</evidence>
<accession>A0A9P7Z5U7</accession>
<evidence type="ECO:0000313" key="4">
    <source>
        <dbReference type="Proteomes" id="UP000887226"/>
    </source>
</evidence>
<feature type="region of interest" description="Disordered" evidence="2">
    <location>
        <begin position="1"/>
        <end position="120"/>
    </location>
</feature>
<dbReference type="EMBL" id="MU253815">
    <property type="protein sequence ID" value="KAG9246158.1"/>
    <property type="molecule type" value="Genomic_DNA"/>
</dbReference>
<feature type="compositionally biased region" description="Polar residues" evidence="2">
    <location>
        <begin position="42"/>
        <end position="56"/>
    </location>
</feature>
<dbReference type="OrthoDB" id="2322499at2759"/>
<name>A0A9P7Z5U7_9HELO</name>
<evidence type="ECO:0000313" key="3">
    <source>
        <dbReference type="EMBL" id="KAG9246158.1"/>
    </source>
</evidence>
<keyword evidence="4" id="KW-1185">Reference proteome</keyword>
<feature type="region of interest" description="Disordered" evidence="2">
    <location>
        <begin position="778"/>
        <end position="805"/>
    </location>
</feature>
<feature type="compositionally biased region" description="Polar residues" evidence="2">
    <location>
        <begin position="99"/>
        <end position="114"/>
    </location>
</feature>
<evidence type="ECO:0008006" key="5">
    <source>
        <dbReference type="Google" id="ProtNLM"/>
    </source>
</evidence>
<keyword evidence="1" id="KW-0175">Coiled coil</keyword>
<reference evidence="3" key="1">
    <citation type="journal article" date="2021" name="IMA Fungus">
        <title>Genomic characterization of three marine fungi, including Emericellopsis atlantica sp. nov. with signatures of a generalist lifestyle and marine biomass degradation.</title>
        <authorList>
            <person name="Hagestad O.C."/>
            <person name="Hou L."/>
            <person name="Andersen J.H."/>
            <person name="Hansen E.H."/>
            <person name="Altermark B."/>
            <person name="Li C."/>
            <person name="Kuhnert E."/>
            <person name="Cox R.J."/>
            <person name="Crous P.W."/>
            <person name="Spatafora J.W."/>
            <person name="Lail K."/>
            <person name="Amirebrahimi M."/>
            <person name="Lipzen A."/>
            <person name="Pangilinan J."/>
            <person name="Andreopoulos W."/>
            <person name="Hayes R.D."/>
            <person name="Ng V."/>
            <person name="Grigoriev I.V."/>
            <person name="Jackson S.A."/>
            <person name="Sutton T.D.S."/>
            <person name="Dobson A.D.W."/>
            <person name="Rama T."/>
        </authorList>
    </citation>
    <scope>NUCLEOTIDE SEQUENCE</scope>
    <source>
        <strain evidence="3">TRa3180A</strain>
    </source>
</reference>
<feature type="region of interest" description="Disordered" evidence="2">
    <location>
        <begin position="550"/>
        <end position="602"/>
    </location>
</feature>
<dbReference type="AlphaFoldDB" id="A0A9P7Z5U7"/>
<gene>
    <name evidence="3" type="ORF">BJ878DRAFT_307718</name>
</gene>